<sequence length="134" mass="15078">MKRTQMLTTAAASAALGLLMTAPGFASDDKDGVRRAVVVDYSGRPPYDRRVEQVSTDAPAEFSRFEEDRAADLPEVGEMVMVVDTQGRPPFRRKVVEIDESNVTDFARFEEVDKPSEQATRRMGPPGKRNWRMR</sequence>
<feature type="signal peptide" evidence="2">
    <location>
        <begin position="1"/>
        <end position="26"/>
    </location>
</feature>
<proteinExistence type="predicted"/>
<evidence type="ECO:0000256" key="1">
    <source>
        <dbReference type="SAM" id="MobiDB-lite"/>
    </source>
</evidence>
<accession>A0ABU3C230</accession>
<dbReference type="Proteomes" id="UP001251857">
    <property type="component" value="Unassembled WGS sequence"/>
</dbReference>
<keyword evidence="2" id="KW-0732">Signal</keyword>
<protein>
    <submittedName>
        <fullName evidence="3">Uncharacterized protein</fullName>
    </submittedName>
</protein>
<keyword evidence="4" id="KW-1185">Reference proteome</keyword>
<evidence type="ECO:0000313" key="3">
    <source>
        <dbReference type="EMBL" id="MDT0635609.1"/>
    </source>
</evidence>
<feature type="chain" id="PRO_5046825514" evidence="2">
    <location>
        <begin position="27"/>
        <end position="134"/>
    </location>
</feature>
<dbReference type="RefSeq" id="WP_311653510.1">
    <property type="nucleotide sequence ID" value="NZ_JAVRIB010000012.1"/>
</dbReference>
<name>A0ABU3C230_9GAMM</name>
<organism evidence="3 4">
    <name type="scientific">Spectribacter hydrogenoxidans</name>
    <dbReference type="NCBI Taxonomy" id="3075608"/>
    <lineage>
        <taxon>Bacteria</taxon>
        <taxon>Pseudomonadati</taxon>
        <taxon>Pseudomonadota</taxon>
        <taxon>Gammaproteobacteria</taxon>
        <taxon>Salinisphaerales</taxon>
        <taxon>Salinisphaeraceae</taxon>
        <taxon>Spectribacter</taxon>
    </lineage>
</organism>
<reference evidence="3 4" key="1">
    <citation type="submission" date="2023-09" db="EMBL/GenBank/DDBJ databases">
        <authorList>
            <person name="Rey-Velasco X."/>
        </authorList>
    </citation>
    <scope>NUCLEOTIDE SEQUENCE [LARGE SCALE GENOMIC DNA]</scope>
    <source>
        <strain evidence="3 4">W335</strain>
    </source>
</reference>
<gene>
    <name evidence="3" type="ORF">RM532_11660</name>
</gene>
<feature type="region of interest" description="Disordered" evidence="1">
    <location>
        <begin position="113"/>
        <end position="134"/>
    </location>
</feature>
<evidence type="ECO:0000256" key="2">
    <source>
        <dbReference type="SAM" id="SignalP"/>
    </source>
</evidence>
<evidence type="ECO:0000313" key="4">
    <source>
        <dbReference type="Proteomes" id="UP001251857"/>
    </source>
</evidence>
<comment type="caution">
    <text evidence="3">The sequence shown here is derived from an EMBL/GenBank/DDBJ whole genome shotgun (WGS) entry which is preliminary data.</text>
</comment>
<dbReference type="EMBL" id="JAVRIB010000012">
    <property type="protein sequence ID" value="MDT0635609.1"/>
    <property type="molecule type" value="Genomic_DNA"/>
</dbReference>